<dbReference type="GO" id="GO:0005776">
    <property type="term" value="C:autophagosome"/>
    <property type="evidence" value="ECO:0007669"/>
    <property type="project" value="TreeGrafter"/>
</dbReference>
<proteinExistence type="predicted"/>
<feature type="compositionally biased region" description="Polar residues" evidence="1">
    <location>
        <begin position="198"/>
        <end position="208"/>
    </location>
</feature>
<keyword evidence="3" id="KW-1185">Reference proteome</keyword>
<comment type="caution">
    <text evidence="2">The sequence shown here is derived from an EMBL/GenBank/DDBJ whole genome shotgun (WGS) entry which is preliminary data.</text>
</comment>
<gene>
    <name evidence="2" type="ORF">QVD17_33515</name>
</gene>
<sequence>MDSMDLKGIAWVGHIYQKFEAMCLEVEEAMCQETAKYVDNQVQTVGAGMKRFCSDVMQDLLPPSSKDLSRVASADLLLNPYLEFGIHKKPVLNVKEDAISVNPVCIKGISEDKSNFSNDVWEDWSAASFNWETSDKEEEDHDQISMQASNVTPVTTICAKSRAKIVKRSRCVSSSNILREECTGTCESSRLVSHEDSQATSNKSSCQSVDGDLSHTDLSENKRHTCPSQIGSNVAVNAQCGQSVGDDVFRPHSGSSVDCDSDIAEETKNDVRMQNIEPSGHEPESGFEEMCVLVDGNDCLPGNNKEETRRSYKKKIQNAFFLKKKSTRKQEYKQLAVQYSLVNAETNRNKDKVISVPLARAPSESVKAIKLATHDSLDSEWELL</sequence>
<protein>
    <submittedName>
        <fullName evidence="2">Uncharacterized protein</fullName>
    </submittedName>
</protein>
<dbReference type="EMBL" id="JAUHHV010000009">
    <property type="protein sequence ID" value="KAK1412343.1"/>
    <property type="molecule type" value="Genomic_DNA"/>
</dbReference>
<dbReference type="Proteomes" id="UP001229421">
    <property type="component" value="Unassembled WGS sequence"/>
</dbReference>
<organism evidence="2 3">
    <name type="scientific">Tagetes erecta</name>
    <name type="common">African marigold</name>
    <dbReference type="NCBI Taxonomy" id="13708"/>
    <lineage>
        <taxon>Eukaryota</taxon>
        <taxon>Viridiplantae</taxon>
        <taxon>Streptophyta</taxon>
        <taxon>Embryophyta</taxon>
        <taxon>Tracheophyta</taxon>
        <taxon>Spermatophyta</taxon>
        <taxon>Magnoliopsida</taxon>
        <taxon>eudicotyledons</taxon>
        <taxon>Gunneridae</taxon>
        <taxon>Pentapetalae</taxon>
        <taxon>asterids</taxon>
        <taxon>campanulids</taxon>
        <taxon>Asterales</taxon>
        <taxon>Asteraceae</taxon>
        <taxon>Asteroideae</taxon>
        <taxon>Heliantheae alliance</taxon>
        <taxon>Tageteae</taxon>
        <taxon>Tagetes</taxon>
    </lineage>
</organism>
<evidence type="ECO:0000313" key="3">
    <source>
        <dbReference type="Proteomes" id="UP001229421"/>
    </source>
</evidence>
<feature type="region of interest" description="Disordered" evidence="1">
    <location>
        <begin position="189"/>
        <end position="214"/>
    </location>
</feature>
<dbReference type="PANTHER" id="PTHR34659">
    <property type="entry name" value="BNAA05G11610D PROTEIN"/>
    <property type="match status" value="1"/>
</dbReference>
<accession>A0AAD8JYW6</accession>
<dbReference type="GO" id="GO:0006950">
    <property type="term" value="P:response to stress"/>
    <property type="evidence" value="ECO:0007669"/>
    <property type="project" value="TreeGrafter"/>
</dbReference>
<dbReference type="PANTHER" id="PTHR34659:SF8">
    <property type="entry name" value="(RAPE) HYPOTHETICAL PROTEIN"/>
    <property type="match status" value="1"/>
</dbReference>
<dbReference type="GO" id="GO:0061908">
    <property type="term" value="C:phagophore"/>
    <property type="evidence" value="ECO:0007669"/>
    <property type="project" value="TreeGrafter"/>
</dbReference>
<reference evidence="2" key="1">
    <citation type="journal article" date="2023" name="bioRxiv">
        <title>Improved chromosome-level genome assembly for marigold (Tagetes erecta).</title>
        <authorList>
            <person name="Jiang F."/>
            <person name="Yuan L."/>
            <person name="Wang S."/>
            <person name="Wang H."/>
            <person name="Xu D."/>
            <person name="Wang A."/>
            <person name="Fan W."/>
        </authorList>
    </citation>
    <scope>NUCLEOTIDE SEQUENCE</scope>
    <source>
        <strain evidence="2">WSJ</strain>
        <tissue evidence="2">Leaf</tissue>
    </source>
</reference>
<dbReference type="InterPro" id="IPR053273">
    <property type="entry name" value="CST_Regulator"/>
</dbReference>
<evidence type="ECO:0000256" key="1">
    <source>
        <dbReference type="SAM" id="MobiDB-lite"/>
    </source>
</evidence>
<name>A0AAD8JYW6_TARER</name>
<dbReference type="AlphaFoldDB" id="A0AAD8JYW6"/>
<evidence type="ECO:0000313" key="2">
    <source>
        <dbReference type="EMBL" id="KAK1412343.1"/>
    </source>
</evidence>